<evidence type="ECO:0000313" key="3">
    <source>
        <dbReference type="Proteomes" id="UP001066276"/>
    </source>
</evidence>
<evidence type="ECO:0000313" key="2">
    <source>
        <dbReference type="EMBL" id="KAJ1117881.1"/>
    </source>
</evidence>
<comment type="caution">
    <text evidence="2">The sequence shown here is derived from an EMBL/GenBank/DDBJ whole genome shotgun (WGS) entry which is preliminary data.</text>
</comment>
<accession>A0AAV7NQW9</accession>
<organism evidence="2 3">
    <name type="scientific">Pleurodeles waltl</name>
    <name type="common">Iberian ribbed newt</name>
    <dbReference type="NCBI Taxonomy" id="8319"/>
    <lineage>
        <taxon>Eukaryota</taxon>
        <taxon>Metazoa</taxon>
        <taxon>Chordata</taxon>
        <taxon>Craniata</taxon>
        <taxon>Vertebrata</taxon>
        <taxon>Euteleostomi</taxon>
        <taxon>Amphibia</taxon>
        <taxon>Batrachia</taxon>
        <taxon>Caudata</taxon>
        <taxon>Salamandroidea</taxon>
        <taxon>Salamandridae</taxon>
        <taxon>Pleurodelinae</taxon>
        <taxon>Pleurodeles</taxon>
    </lineage>
</organism>
<gene>
    <name evidence="2" type="ORF">NDU88_006077</name>
</gene>
<feature type="region of interest" description="Disordered" evidence="1">
    <location>
        <begin position="19"/>
        <end position="59"/>
    </location>
</feature>
<name>A0AAV7NQW9_PLEWA</name>
<dbReference type="EMBL" id="JANPWB010000012">
    <property type="protein sequence ID" value="KAJ1117881.1"/>
    <property type="molecule type" value="Genomic_DNA"/>
</dbReference>
<proteinExistence type="predicted"/>
<evidence type="ECO:0000256" key="1">
    <source>
        <dbReference type="SAM" id="MobiDB-lite"/>
    </source>
</evidence>
<sequence length="126" mass="13254">MLEIELCFAPLQVSCSTLPQHQPHDRNGGGSDLDVPGSVGDANGDGGTVQDRQERRVSLETGCEMDQRGRRISTAETQRSVVAAVWALFHLLGAALNTQLKREAAGNEECALPAEGSMGASSGCSD</sequence>
<protein>
    <submittedName>
        <fullName evidence="2">Uncharacterized protein</fullName>
    </submittedName>
</protein>
<dbReference type="AlphaFoldDB" id="A0AAV7NQW9"/>
<dbReference type="Proteomes" id="UP001066276">
    <property type="component" value="Chromosome 8"/>
</dbReference>
<reference evidence="2" key="1">
    <citation type="journal article" date="2022" name="bioRxiv">
        <title>Sequencing and chromosome-scale assembly of the giantPleurodeles waltlgenome.</title>
        <authorList>
            <person name="Brown T."/>
            <person name="Elewa A."/>
            <person name="Iarovenko S."/>
            <person name="Subramanian E."/>
            <person name="Araus A.J."/>
            <person name="Petzold A."/>
            <person name="Susuki M."/>
            <person name="Suzuki K.-i.T."/>
            <person name="Hayashi T."/>
            <person name="Toyoda A."/>
            <person name="Oliveira C."/>
            <person name="Osipova E."/>
            <person name="Leigh N.D."/>
            <person name="Simon A."/>
            <person name="Yun M.H."/>
        </authorList>
    </citation>
    <scope>NUCLEOTIDE SEQUENCE</scope>
    <source>
        <strain evidence="2">20211129_DDA</strain>
        <tissue evidence="2">Liver</tissue>
    </source>
</reference>
<keyword evidence="3" id="KW-1185">Reference proteome</keyword>